<dbReference type="NCBIfam" id="TIGR00817">
    <property type="entry name" value="tpt"/>
    <property type="match status" value="1"/>
</dbReference>
<evidence type="ECO:0000256" key="6">
    <source>
        <dbReference type="ARBA" id="ARBA00022946"/>
    </source>
</evidence>
<feature type="transmembrane region" description="Helical" evidence="9">
    <location>
        <begin position="218"/>
        <end position="237"/>
    </location>
</feature>
<organism evidence="12">
    <name type="scientific">Chlorella variabilis</name>
    <name type="common">Green alga</name>
    <dbReference type="NCBI Taxonomy" id="554065"/>
    <lineage>
        <taxon>Eukaryota</taxon>
        <taxon>Viridiplantae</taxon>
        <taxon>Chlorophyta</taxon>
        <taxon>core chlorophytes</taxon>
        <taxon>Trebouxiophyceae</taxon>
        <taxon>Chlorellales</taxon>
        <taxon>Chlorellaceae</taxon>
        <taxon>Chlorella clade</taxon>
        <taxon>Chlorella</taxon>
    </lineage>
</organism>
<dbReference type="KEGG" id="cvr:CHLNCDRAFT_34403"/>
<keyword evidence="2" id="KW-0813">Transport</keyword>
<evidence type="ECO:0000256" key="3">
    <source>
        <dbReference type="ARBA" id="ARBA00022528"/>
    </source>
</evidence>
<name>E1Z808_CHLVA</name>
<dbReference type="FunCoup" id="E1Z808">
    <property type="interactions" value="1739"/>
</dbReference>
<dbReference type="OMA" id="FWYTVSS"/>
<feature type="transmembrane region" description="Helical" evidence="9">
    <location>
        <begin position="99"/>
        <end position="118"/>
    </location>
</feature>
<gene>
    <name evidence="11" type="ORF">CHLNCDRAFT_34403</name>
</gene>
<feature type="transmembrane region" description="Helical" evidence="9">
    <location>
        <begin position="277"/>
        <end position="298"/>
    </location>
</feature>
<dbReference type="SUPFAM" id="SSF103481">
    <property type="entry name" value="Multidrug resistance efflux transporter EmrE"/>
    <property type="match status" value="2"/>
</dbReference>
<dbReference type="InterPro" id="IPR050186">
    <property type="entry name" value="TPT_transporter"/>
</dbReference>
<comment type="subcellular location">
    <subcellularLocation>
        <location evidence="1">Plastid</location>
        <location evidence="1">Chloroplast membrane</location>
        <topology evidence="1">Multi-pass membrane protein</topology>
    </subcellularLocation>
</comment>
<dbReference type="eggNOG" id="KOG1441">
    <property type="taxonomic scope" value="Eukaryota"/>
</dbReference>
<evidence type="ECO:0000256" key="7">
    <source>
        <dbReference type="ARBA" id="ARBA00022989"/>
    </source>
</evidence>
<evidence type="ECO:0000313" key="11">
    <source>
        <dbReference type="EMBL" id="EFN58015.1"/>
    </source>
</evidence>
<proteinExistence type="predicted"/>
<dbReference type="AlphaFoldDB" id="E1Z808"/>
<evidence type="ECO:0000259" key="10">
    <source>
        <dbReference type="Pfam" id="PF03151"/>
    </source>
</evidence>
<keyword evidence="6" id="KW-0809">Transit peptide</keyword>
<dbReference type="EMBL" id="GL433838">
    <property type="protein sequence ID" value="EFN58015.1"/>
    <property type="molecule type" value="Genomic_DNA"/>
</dbReference>
<evidence type="ECO:0000256" key="1">
    <source>
        <dbReference type="ARBA" id="ARBA00004508"/>
    </source>
</evidence>
<protein>
    <recommendedName>
        <fullName evidence="10">Sugar phosphate transporter domain-containing protein</fullName>
    </recommendedName>
</protein>
<evidence type="ECO:0000256" key="5">
    <source>
        <dbReference type="ARBA" id="ARBA00022692"/>
    </source>
</evidence>
<dbReference type="RefSeq" id="XP_005850117.1">
    <property type="nucleotide sequence ID" value="XM_005850055.1"/>
</dbReference>
<keyword evidence="4" id="KW-0934">Plastid</keyword>
<dbReference type="Proteomes" id="UP000008141">
    <property type="component" value="Unassembled WGS sequence"/>
</dbReference>
<evidence type="ECO:0000256" key="2">
    <source>
        <dbReference type="ARBA" id="ARBA00022448"/>
    </source>
</evidence>
<evidence type="ECO:0000313" key="12">
    <source>
        <dbReference type="Proteomes" id="UP000008141"/>
    </source>
</evidence>
<dbReference type="GO" id="GO:0046943">
    <property type="term" value="F:carboxylic acid transmembrane transporter activity"/>
    <property type="evidence" value="ECO:0007669"/>
    <property type="project" value="UniProtKB-ARBA"/>
</dbReference>
<dbReference type="GO" id="GO:0015605">
    <property type="term" value="F:organophosphate ester transmembrane transporter activity"/>
    <property type="evidence" value="ECO:0007669"/>
    <property type="project" value="UniProtKB-ARBA"/>
</dbReference>
<dbReference type="OrthoDB" id="6418713at2759"/>
<accession>E1Z808</accession>
<evidence type="ECO:0000256" key="9">
    <source>
        <dbReference type="SAM" id="Phobius"/>
    </source>
</evidence>
<dbReference type="InterPro" id="IPR037185">
    <property type="entry name" value="EmrE-like"/>
</dbReference>
<reference evidence="11 12" key="1">
    <citation type="journal article" date="2010" name="Plant Cell">
        <title>The Chlorella variabilis NC64A genome reveals adaptation to photosymbiosis, coevolution with viruses, and cryptic sex.</title>
        <authorList>
            <person name="Blanc G."/>
            <person name="Duncan G."/>
            <person name="Agarkova I."/>
            <person name="Borodovsky M."/>
            <person name="Gurnon J."/>
            <person name="Kuo A."/>
            <person name="Lindquist E."/>
            <person name="Lucas S."/>
            <person name="Pangilinan J."/>
            <person name="Polle J."/>
            <person name="Salamov A."/>
            <person name="Terry A."/>
            <person name="Yamada T."/>
            <person name="Dunigan D.D."/>
            <person name="Grigoriev I.V."/>
            <person name="Claverie J.M."/>
            <person name="Van Etten J.L."/>
        </authorList>
    </citation>
    <scope>NUCLEOTIDE SEQUENCE [LARGE SCALE GENOMIC DNA]</scope>
    <source>
        <strain evidence="11 12">NC64A</strain>
    </source>
</reference>
<dbReference type="GO" id="GO:0031969">
    <property type="term" value="C:chloroplast membrane"/>
    <property type="evidence" value="ECO:0007669"/>
    <property type="project" value="UniProtKB-SubCell"/>
</dbReference>
<dbReference type="Pfam" id="PF03151">
    <property type="entry name" value="TPT"/>
    <property type="match status" value="1"/>
</dbReference>
<dbReference type="InParanoid" id="E1Z808"/>
<dbReference type="InterPro" id="IPR004853">
    <property type="entry name" value="Sugar_P_trans_dom"/>
</dbReference>
<sequence length="406" mass="42695">MTATLGLSSQRAAALGACSGSVRPVLCRARPVGATKLPQPLLDSHAQLRPAAPLRRAPSVLPGRRSVLTVAQAAPASGSVVAAAAAEEPKEQGGIGQTLTLGILFGLWYLFNIQFNIYNKQLLKGFPYPVTITAFQFLVGGLLACAMWLTRLHKKAEGSFVENAVSVSPLAVVHTLGNTLTNISLGAVAVSFTHTIKALEPMFSVLLSALFLGDKPSLPVVLTLLPIIGGVVLASTAELSFTWKGFLSAMGSNVTFQSRNVLSKKFMGKGKGSLDNINLFSTITIISFFLLAPIALLVDGPVFMPAAMAARGVADTALVYQRALLSAVCFHAYQQVSYMILQRVSPVTHSIGNSVKRVVVIASSILVFRNPVTQQNLVGTAIALAGVFAYSQVKRGAGKAAAPKAE</sequence>
<keyword evidence="8 9" id="KW-0472">Membrane</keyword>
<keyword evidence="3" id="KW-0150">Chloroplast</keyword>
<feature type="transmembrane region" description="Helical" evidence="9">
    <location>
        <begin position="130"/>
        <end position="149"/>
    </location>
</feature>
<dbReference type="GO" id="GO:0015718">
    <property type="term" value="P:monocarboxylic acid transport"/>
    <property type="evidence" value="ECO:0007669"/>
    <property type="project" value="UniProtKB-ARBA"/>
</dbReference>
<keyword evidence="12" id="KW-1185">Reference proteome</keyword>
<evidence type="ECO:0000256" key="8">
    <source>
        <dbReference type="ARBA" id="ARBA00023136"/>
    </source>
</evidence>
<dbReference type="InterPro" id="IPR004696">
    <property type="entry name" value="Tpt_PEP_transl"/>
</dbReference>
<evidence type="ECO:0000256" key="4">
    <source>
        <dbReference type="ARBA" id="ARBA00022640"/>
    </source>
</evidence>
<keyword evidence="7 9" id="KW-1133">Transmembrane helix</keyword>
<feature type="domain" description="Sugar phosphate transporter" evidence="10">
    <location>
        <begin position="100"/>
        <end position="391"/>
    </location>
</feature>
<dbReference type="GeneID" id="17357408"/>
<keyword evidence="5 9" id="KW-0812">Transmembrane</keyword>
<dbReference type="PANTHER" id="PTHR11132">
    <property type="entry name" value="SOLUTE CARRIER FAMILY 35"/>
    <property type="match status" value="1"/>
</dbReference>